<evidence type="ECO:0000256" key="1">
    <source>
        <dbReference type="SAM" id="MobiDB-lite"/>
    </source>
</evidence>
<dbReference type="InterPro" id="IPR052513">
    <property type="entry name" value="Thioester_dehydratase-like"/>
</dbReference>
<sequence>MNTYDKFLPEDIPDWQLPFWKSLEAHAVAVQRCGACGTFRYVPKELCPACQAFEADWVPVAGEGTIYTYTVVRRGPTKAFQADAPYVIAHVTMSEGFRMIGRLLDVDPADVAIGAAVRVRYLDVTDEWTLLAFELAPDRGRADEGSPAAALVPGTTDVTPR</sequence>
<dbReference type="EMBL" id="CP109527">
    <property type="protein sequence ID" value="WTY34365.1"/>
    <property type="molecule type" value="Genomic_DNA"/>
</dbReference>
<dbReference type="SUPFAM" id="SSF50249">
    <property type="entry name" value="Nucleic acid-binding proteins"/>
    <property type="match status" value="1"/>
</dbReference>
<dbReference type="Gene3D" id="6.10.30.10">
    <property type="match status" value="1"/>
</dbReference>
<reference evidence="4 5" key="1">
    <citation type="submission" date="2022-10" db="EMBL/GenBank/DDBJ databases">
        <title>The complete genomes of actinobacterial strains from the NBC collection.</title>
        <authorList>
            <person name="Joergensen T.S."/>
            <person name="Alvarez Arevalo M."/>
            <person name="Sterndorff E.B."/>
            <person name="Faurdal D."/>
            <person name="Vuksanovic O."/>
            <person name="Mourched A.-S."/>
            <person name="Charusanti P."/>
            <person name="Shaw S."/>
            <person name="Blin K."/>
            <person name="Weber T."/>
        </authorList>
    </citation>
    <scope>NUCLEOTIDE SEQUENCE [LARGE SCALE GENOMIC DNA]</scope>
    <source>
        <strain evidence="4 5">NBC_01413</strain>
    </source>
</reference>
<dbReference type="InterPro" id="IPR022002">
    <property type="entry name" value="ChsH2_Znr"/>
</dbReference>
<feature type="region of interest" description="Disordered" evidence="1">
    <location>
        <begin position="140"/>
        <end position="161"/>
    </location>
</feature>
<evidence type="ECO:0000313" key="4">
    <source>
        <dbReference type="EMBL" id="WTY34365.1"/>
    </source>
</evidence>
<dbReference type="RefSeq" id="WP_405146673.1">
    <property type="nucleotide sequence ID" value="NZ_CP109527.1"/>
</dbReference>
<evidence type="ECO:0000313" key="5">
    <source>
        <dbReference type="Proteomes" id="UP001621418"/>
    </source>
</evidence>
<dbReference type="Pfam" id="PF12172">
    <property type="entry name" value="zf-ChsH2"/>
    <property type="match status" value="1"/>
</dbReference>
<gene>
    <name evidence="4" type="ORF">OG308_24000</name>
</gene>
<dbReference type="InterPro" id="IPR012340">
    <property type="entry name" value="NA-bd_OB-fold"/>
</dbReference>
<feature type="domain" description="ChsH2 C-terminal OB-fold" evidence="2">
    <location>
        <begin position="57"/>
        <end position="120"/>
    </location>
</feature>
<proteinExistence type="predicted"/>
<dbReference type="PANTHER" id="PTHR34075:SF5">
    <property type="entry name" value="BLR3430 PROTEIN"/>
    <property type="match status" value="1"/>
</dbReference>
<dbReference type="InterPro" id="IPR002878">
    <property type="entry name" value="ChsH2_C"/>
</dbReference>
<dbReference type="Pfam" id="PF01796">
    <property type="entry name" value="OB_ChsH2_C"/>
    <property type="match status" value="1"/>
</dbReference>
<dbReference type="PANTHER" id="PTHR34075">
    <property type="entry name" value="BLR3430 PROTEIN"/>
    <property type="match status" value="1"/>
</dbReference>
<accession>A0ABZ1N3A2</accession>
<organism evidence="4 5">
    <name type="scientific">Nocardia salmonicida</name>
    <dbReference type="NCBI Taxonomy" id="53431"/>
    <lineage>
        <taxon>Bacteria</taxon>
        <taxon>Bacillati</taxon>
        <taxon>Actinomycetota</taxon>
        <taxon>Actinomycetes</taxon>
        <taxon>Mycobacteriales</taxon>
        <taxon>Nocardiaceae</taxon>
        <taxon>Nocardia</taxon>
    </lineage>
</organism>
<keyword evidence="5" id="KW-1185">Reference proteome</keyword>
<protein>
    <submittedName>
        <fullName evidence="4">OB-fold domain-containing protein</fullName>
    </submittedName>
</protein>
<feature type="domain" description="ChsH2 rubredoxin-like zinc ribbon" evidence="3">
    <location>
        <begin position="20"/>
        <end position="52"/>
    </location>
</feature>
<evidence type="ECO:0000259" key="2">
    <source>
        <dbReference type="Pfam" id="PF01796"/>
    </source>
</evidence>
<evidence type="ECO:0000259" key="3">
    <source>
        <dbReference type="Pfam" id="PF12172"/>
    </source>
</evidence>
<name>A0ABZ1N3A2_9NOCA</name>
<dbReference type="Proteomes" id="UP001621418">
    <property type="component" value="Chromosome"/>
</dbReference>